<feature type="compositionally biased region" description="Low complexity" evidence="6">
    <location>
        <begin position="781"/>
        <end position="791"/>
    </location>
</feature>
<evidence type="ECO:0000256" key="7">
    <source>
        <dbReference type="SAM" id="Phobius"/>
    </source>
</evidence>
<dbReference type="SUPFAM" id="SSF48452">
    <property type="entry name" value="TPR-like"/>
    <property type="match status" value="1"/>
</dbReference>
<evidence type="ECO:0000256" key="3">
    <source>
        <dbReference type="ARBA" id="ARBA00022777"/>
    </source>
</evidence>
<sequence>MTGTPSCPRCGAPRLGNAPDGLCPRCLLMLGLGVSRDAAADAGDSASLRATPFPARVAARGGGPTGVAWAPEGRDLADAHPSRGGHLDGPCECGHDPGHRDAAPSGGAARYRVYEEIARGGMGVVHRGRDVELGRDVALKVLREEYGHRPEAVGRFVREAQIGGQLQHPGIVPVYEVGRLPDSRPFIAMKLVEGRTLAELLHERGAPSGDLPRLLAIFQQVCQTMAYAHDCGAIHRDLKPANVMVGNFGEVQVMDWGLAKIVDEGGIAEAERSNRVRDKSGGVRTPRGEAGGGGSRAGSVLGTAAYMAPEQARGHLDLLDERADVFGLGAILCEILTGEPPYAGGPGDDLHAKAERADLASCLARLRACEADGDLVAIASACLAPAPRDRPRDAGVVAAKLTAYLAGMRERLRAAELAQARAELRAAEERRRRVLTVGLAASLLAAAALGLGWAVWLSRERAERVEGASRAVIAAAYEASSLLSRARAANDADLARWAEASRAVEQAKAAAERPEVRPEQRRQVMELAAAAARDRRLAEAAIKDRHMVDRLGQIHADFALHFRLDRTDSEYLAAFRDYGVEIDGPDPAEAGALLAASPVATELANALDQWTFLRRRQGGPRSAAAGRLVAIAKVADPDPWRNRLRDTLHDAAADRAQAVEALRKLAATADAERLPEASVTRLAWALAAHRSRGLAIELLRRAQRVHPDNFWLNMDLAGLLAKARQPEEAVRFYSVAQSIRPDCEMARLALAEALRAAGRPEEALGYPQALQPRGGLPVGAPPRAARGPAKG</sequence>
<reference evidence="9 10" key="1">
    <citation type="submission" date="2019-08" db="EMBL/GenBank/DDBJ databases">
        <title>Deep-cultivation of Planctomycetes and their phenomic and genomic characterization uncovers novel biology.</title>
        <authorList>
            <person name="Wiegand S."/>
            <person name="Jogler M."/>
            <person name="Boedeker C."/>
            <person name="Pinto D."/>
            <person name="Vollmers J."/>
            <person name="Rivas-Marin E."/>
            <person name="Kohn T."/>
            <person name="Peeters S.H."/>
            <person name="Heuer A."/>
            <person name="Rast P."/>
            <person name="Oberbeckmann S."/>
            <person name="Bunk B."/>
            <person name="Jeske O."/>
            <person name="Meyerdierks A."/>
            <person name="Storesund J.E."/>
            <person name="Kallscheuer N."/>
            <person name="Luecker S."/>
            <person name="Lage O.M."/>
            <person name="Pohl T."/>
            <person name="Merkel B.J."/>
            <person name="Hornburger P."/>
            <person name="Mueller R.-W."/>
            <person name="Bruemmer F."/>
            <person name="Labrenz M."/>
            <person name="Spormann A.M."/>
            <person name="Op den Camp H."/>
            <person name="Overmann J."/>
            <person name="Amann R."/>
            <person name="Jetten M.S.M."/>
            <person name="Mascher T."/>
            <person name="Medema M.H."/>
            <person name="Devos D.P."/>
            <person name="Kaster A.-K."/>
            <person name="Ovreas L."/>
            <person name="Rohde M."/>
            <person name="Galperin M.Y."/>
            <person name="Jogler C."/>
        </authorList>
    </citation>
    <scope>NUCLEOTIDE SEQUENCE [LARGE SCALE GENOMIC DNA]</scope>
    <source>
        <strain evidence="9 10">OJF2</strain>
    </source>
</reference>
<evidence type="ECO:0000313" key="9">
    <source>
        <dbReference type="EMBL" id="QEH36260.1"/>
    </source>
</evidence>
<feature type="transmembrane region" description="Helical" evidence="7">
    <location>
        <begin position="434"/>
        <end position="456"/>
    </location>
</feature>
<organism evidence="9 10">
    <name type="scientific">Aquisphaera giovannonii</name>
    <dbReference type="NCBI Taxonomy" id="406548"/>
    <lineage>
        <taxon>Bacteria</taxon>
        <taxon>Pseudomonadati</taxon>
        <taxon>Planctomycetota</taxon>
        <taxon>Planctomycetia</taxon>
        <taxon>Isosphaerales</taxon>
        <taxon>Isosphaeraceae</taxon>
        <taxon>Aquisphaera</taxon>
    </lineage>
</organism>
<dbReference type="PROSITE" id="PS50011">
    <property type="entry name" value="PROTEIN_KINASE_DOM"/>
    <property type="match status" value="1"/>
</dbReference>
<feature type="region of interest" description="Disordered" evidence="6">
    <location>
        <begin position="57"/>
        <end position="106"/>
    </location>
</feature>
<feature type="region of interest" description="Disordered" evidence="6">
    <location>
        <begin position="765"/>
        <end position="791"/>
    </location>
</feature>
<accession>A0A5B9W8L9</accession>
<dbReference type="EMBL" id="CP042997">
    <property type="protein sequence ID" value="QEH36260.1"/>
    <property type="molecule type" value="Genomic_DNA"/>
</dbReference>
<evidence type="ECO:0000256" key="2">
    <source>
        <dbReference type="ARBA" id="ARBA00022741"/>
    </source>
</evidence>
<dbReference type="OrthoDB" id="9814129at2"/>
<keyword evidence="4" id="KW-0067">ATP-binding</keyword>
<gene>
    <name evidence="9" type="primary">pknB_33</name>
    <name evidence="9" type="ORF">OJF2_48200</name>
</gene>
<keyword evidence="3 9" id="KW-0418">Kinase</keyword>
<keyword evidence="10" id="KW-1185">Reference proteome</keyword>
<dbReference type="GO" id="GO:0005524">
    <property type="term" value="F:ATP binding"/>
    <property type="evidence" value="ECO:0007669"/>
    <property type="project" value="UniProtKB-KW"/>
</dbReference>
<evidence type="ECO:0000256" key="5">
    <source>
        <dbReference type="SAM" id="Coils"/>
    </source>
</evidence>
<keyword evidence="7" id="KW-1133">Transmembrane helix</keyword>
<dbReference type="InterPro" id="IPR000719">
    <property type="entry name" value="Prot_kinase_dom"/>
</dbReference>
<dbReference type="CDD" id="cd14014">
    <property type="entry name" value="STKc_PknB_like"/>
    <property type="match status" value="1"/>
</dbReference>
<keyword evidence="7" id="KW-0472">Membrane</keyword>
<feature type="coiled-coil region" evidence="5">
    <location>
        <begin position="405"/>
        <end position="437"/>
    </location>
</feature>
<dbReference type="AlphaFoldDB" id="A0A5B9W8L9"/>
<dbReference type="Gene3D" id="1.10.510.10">
    <property type="entry name" value="Transferase(Phosphotransferase) domain 1"/>
    <property type="match status" value="1"/>
</dbReference>
<dbReference type="Gene3D" id="1.25.40.10">
    <property type="entry name" value="Tetratricopeptide repeat domain"/>
    <property type="match status" value="1"/>
</dbReference>
<evidence type="ECO:0000256" key="6">
    <source>
        <dbReference type="SAM" id="MobiDB-lite"/>
    </source>
</evidence>
<dbReference type="InterPro" id="IPR011990">
    <property type="entry name" value="TPR-like_helical_dom_sf"/>
</dbReference>
<feature type="region of interest" description="Disordered" evidence="6">
    <location>
        <begin position="272"/>
        <end position="295"/>
    </location>
</feature>
<keyword evidence="1 9" id="KW-0808">Transferase</keyword>
<dbReference type="RefSeq" id="WP_148595967.1">
    <property type="nucleotide sequence ID" value="NZ_CP042997.1"/>
</dbReference>
<keyword evidence="5" id="KW-0175">Coiled coil</keyword>
<keyword evidence="2" id="KW-0547">Nucleotide-binding</keyword>
<protein>
    <submittedName>
        <fullName evidence="9">Serine/threonine-protein kinase PknB</fullName>
        <ecNumber evidence="9">2.7.11.1</ecNumber>
    </submittedName>
</protein>
<feature type="domain" description="Protein kinase" evidence="8">
    <location>
        <begin position="111"/>
        <end position="405"/>
    </location>
</feature>
<dbReference type="SMART" id="SM00220">
    <property type="entry name" value="S_TKc"/>
    <property type="match status" value="1"/>
</dbReference>
<evidence type="ECO:0000256" key="1">
    <source>
        <dbReference type="ARBA" id="ARBA00022679"/>
    </source>
</evidence>
<dbReference type="Proteomes" id="UP000324233">
    <property type="component" value="Chromosome"/>
</dbReference>
<dbReference type="PANTHER" id="PTHR43289:SF6">
    <property type="entry name" value="SERINE_THREONINE-PROTEIN KINASE NEKL-3"/>
    <property type="match status" value="1"/>
</dbReference>
<evidence type="ECO:0000313" key="10">
    <source>
        <dbReference type="Proteomes" id="UP000324233"/>
    </source>
</evidence>
<dbReference type="Pfam" id="PF00069">
    <property type="entry name" value="Pkinase"/>
    <property type="match status" value="1"/>
</dbReference>
<dbReference type="PANTHER" id="PTHR43289">
    <property type="entry name" value="MITOGEN-ACTIVATED PROTEIN KINASE KINASE KINASE 20-RELATED"/>
    <property type="match status" value="1"/>
</dbReference>
<dbReference type="KEGG" id="agv:OJF2_48200"/>
<feature type="compositionally biased region" description="Basic and acidic residues" evidence="6">
    <location>
        <begin position="93"/>
        <end position="102"/>
    </location>
</feature>
<keyword evidence="7" id="KW-0812">Transmembrane</keyword>
<feature type="compositionally biased region" description="Basic and acidic residues" evidence="6">
    <location>
        <begin position="72"/>
        <end position="81"/>
    </location>
</feature>
<dbReference type="GO" id="GO:0004674">
    <property type="term" value="F:protein serine/threonine kinase activity"/>
    <property type="evidence" value="ECO:0007669"/>
    <property type="project" value="UniProtKB-EC"/>
</dbReference>
<evidence type="ECO:0000256" key="4">
    <source>
        <dbReference type="ARBA" id="ARBA00022840"/>
    </source>
</evidence>
<feature type="compositionally biased region" description="Basic and acidic residues" evidence="6">
    <location>
        <begin position="272"/>
        <end position="281"/>
    </location>
</feature>
<dbReference type="SUPFAM" id="SSF56112">
    <property type="entry name" value="Protein kinase-like (PK-like)"/>
    <property type="match status" value="1"/>
</dbReference>
<dbReference type="EC" id="2.7.11.1" evidence="9"/>
<proteinExistence type="predicted"/>
<evidence type="ECO:0000259" key="8">
    <source>
        <dbReference type="PROSITE" id="PS50011"/>
    </source>
</evidence>
<name>A0A5B9W8L9_9BACT</name>
<dbReference type="InterPro" id="IPR011009">
    <property type="entry name" value="Kinase-like_dom_sf"/>
</dbReference>
<dbReference type="Gene3D" id="3.30.200.20">
    <property type="entry name" value="Phosphorylase Kinase, domain 1"/>
    <property type="match status" value="1"/>
</dbReference>